<keyword evidence="3" id="KW-0413">Isomerase</keyword>
<accession>A0ABT0BRE2</accession>
<dbReference type="Gene3D" id="3.20.20.150">
    <property type="entry name" value="Divalent-metal-dependent TIM barrel enzymes"/>
    <property type="match status" value="1"/>
</dbReference>
<evidence type="ECO:0000256" key="1">
    <source>
        <dbReference type="SAM" id="SignalP"/>
    </source>
</evidence>
<dbReference type="PROSITE" id="PS51318">
    <property type="entry name" value="TAT"/>
    <property type="match status" value="1"/>
</dbReference>
<dbReference type="InterPro" id="IPR036237">
    <property type="entry name" value="Xyl_isomerase-like_sf"/>
</dbReference>
<dbReference type="GO" id="GO:0016853">
    <property type="term" value="F:isomerase activity"/>
    <property type="evidence" value="ECO:0007669"/>
    <property type="project" value="UniProtKB-KW"/>
</dbReference>
<dbReference type="Pfam" id="PF01261">
    <property type="entry name" value="AP_endonuc_2"/>
    <property type="match status" value="1"/>
</dbReference>
<name>A0ABT0BRE2_9SPHN</name>
<dbReference type="SUPFAM" id="SSF51658">
    <property type="entry name" value="Xylose isomerase-like"/>
    <property type="match status" value="1"/>
</dbReference>
<keyword evidence="4" id="KW-1185">Reference proteome</keyword>
<dbReference type="Proteomes" id="UP001202281">
    <property type="component" value="Unassembled WGS sequence"/>
</dbReference>
<proteinExistence type="predicted"/>
<dbReference type="InterPro" id="IPR013022">
    <property type="entry name" value="Xyl_isomerase-like_TIM-brl"/>
</dbReference>
<evidence type="ECO:0000313" key="3">
    <source>
        <dbReference type="EMBL" id="MCJ2187640.1"/>
    </source>
</evidence>
<dbReference type="PANTHER" id="PTHR12110:SF41">
    <property type="entry name" value="INOSOSE DEHYDRATASE"/>
    <property type="match status" value="1"/>
</dbReference>
<dbReference type="InterPro" id="IPR006311">
    <property type="entry name" value="TAT_signal"/>
</dbReference>
<dbReference type="PANTHER" id="PTHR12110">
    <property type="entry name" value="HYDROXYPYRUVATE ISOMERASE"/>
    <property type="match status" value="1"/>
</dbReference>
<evidence type="ECO:0000313" key="4">
    <source>
        <dbReference type="Proteomes" id="UP001202281"/>
    </source>
</evidence>
<feature type="signal peptide" evidence="1">
    <location>
        <begin position="1"/>
        <end position="31"/>
    </location>
</feature>
<gene>
    <name evidence="3" type="ORF">MTR66_12540</name>
</gene>
<protein>
    <submittedName>
        <fullName evidence="3">Sugar phosphate isomerase/epimerase</fullName>
    </submittedName>
</protein>
<reference evidence="3 4" key="1">
    <citation type="submission" date="2022-04" db="EMBL/GenBank/DDBJ databases">
        <title>Identification of a novel bacterium isolated from mangrove sediments.</title>
        <authorList>
            <person name="Pan X."/>
        </authorList>
    </citation>
    <scope>NUCLEOTIDE SEQUENCE [LARGE SCALE GENOMIC DNA]</scope>
    <source>
        <strain evidence="3 4">B2638</strain>
    </source>
</reference>
<dbReference type="RefSeq" id="WP_243921519.1">
    <property type="nucleotide sequence ID" value="NZ_JALHLG010000016.1"/>
</dbReference>
<evidence type="ECO:0000259" key="2">
    <source>
        <dbReference type="Pfam" id="PF01261"/>
    </source>
</evidence>
<comment type="caution">
    <text evidence="3">The sequence shown here is derived from an EMBL/GenBank/DDBJ whole genome shotgun (WGS) entry which is preliminary data.</text>
</comment>
<feature type="chain" id="PRO_5046899802" evidence="1">
    <location>
        <begin position="32"/>
        <end position="322"/>
    </location>
</feature>
<feature type="domain" description="Xylose isomerase-like TIM barrel" evidence="2">
    <location>
        <begin position="64"/>
        <end position="318"/>
    </location>
</feature>
<sequence length="322" mass="35171">MNPIARTVPSRRQFLSGAGLACMTAAMPAFAKDTCPFFGRGGHELGLQLFRLSEQVKADLQGSFAHLARLGYRAIETIALNGHSAADLKAAADANGLKIRSSHVPGQFRFTPEDHTLQDNVPQIIDDLHTMGADKVVMAIPMVFDDIPPLGSDFFAKLVARFNAFSETDWQRVAQFLNERGEMFRAAGIRMFYHNHNFEFAPVEKTTGWDILLRETDPELVSFEMDAGWMAAAGLDPIAQLAKAGKRVQMLHIKDIDPGMKPNFAAQQVPAPLGAGVVDWPRLLKLADALGVSGYFADLEPPFPNGPFAAFAETAAYLSAVR</sequence>
<organism evidence="3 4">
    <name type="scientific">Novosphingobium beihaiensis</name>
    <dbReference type="NCBI Taxonomy" id="2930389"/>
    <lineage>
        <taxon>Bacteria</taxon>
        <taxon>Pseudomonadati</taxon>
        <taxon>Pseudomonadota</taxon>
        <taxon>Alphaproteobacteria</taxon>
        <taxon>Sphingomonadales</taxon>
        <taxon>Sphingomonadaceae</taxon>
        <taxon>Novosphingobium</taxon>
    </lineage>
</organism>
<dbReference type="EMBL" id="JALHLG010000016">
    <property type="protein sequence ID" value="MCJ2187640.1"/>
    <property type="molecule type" value="Genomic_DNA"/>
</dbReference>
<keyword evidence="1" id="KW-0732">Signal</keyword>
<dbReference type="InterPro" id="IPR050312">
    <property type="entry name" value="IolE/XylAMocC-like"/>
</dbReference>